<name>A0AAU9U4F1_EUPED</name>
<sequence length="228" mass="25031">MSTVNKNTYLILRIEKTIVMSSLRTSFILEASAKSVRVVPESESHASDRDENCSHLSSSPPSKFRVEIRSTGDFHPPRGALWTAKRLCSIRDVKSGGRRLPQGAGPEHRARSPLTGLETSFLQLDEARRLEQRVEEAHIGSAARRARYERARCHAATGHARRWPLTWPSGRRANGDAARASRGPRARPIAARDSRRRGGLAIDVSAARGTTGAPSGAIACRWRAAEPL</sequence>
<reference evidence="2" key="1">
    <citation type="submission" date="2022-03" db="EMBL/GenBank/DDBJ databases">
        <authorList>
            <person name="Tunstrom K."/>
        </authorList>
    </citation>
    <scope>NUCLEOTIDE SEQUENCE</scope>
</reference>
<accession>A0AAU9U4F1</accession>
<organism evidence="2 3">
    <name type="scientific">Euphydryas editha</name>
    <name type="common">Edith's checkerspot</name>
    <dbReference type="NCBI Taxonomy" id="104508"/>
    <lineage>
        <taxon>Eukaryota</taxon>
        <taxon>Metazoa</taxon>
        <taxon>Ecdysozoa</taxon>
        <taxon>Arthropoda</taxon>
        <taxon>Hexapoda</taxon>
        <taxon>Insecta</taxon>
        <taxon>Pterygota</taxon>
        <taxon>Neoptera</taxon>
        <taxon>Endopterygota</taxon>
        <taxon>Lepidoptera</taxon>
        <taxon>Glossata</taxon>
        <taxon>Ditrysia</taxon>
        <taxon>Papilionoidea</taxon>
        <taxon>Nymphalidae</taxon>
        <taxon>Nymphalinae</taxon>
        <taxon>Euphydryas</taxon>
    </lineage>
</organism>
<evidence type="ECO:0000313" key="3">
    <source>
        <dbReference type="Proteomes" id="UP001153954"/>
    </source>
</evidence>
<evidence type="ECO:0000313" key="2">
    <source>
        <dbReference type="EMBL" id="CAH2094048.1"/>
    </source>
</evidence>
<gene>
    <name evidence="2" type="ORF">EEDITHA_LOCUS9651</name>
</gene>
<dbReference type="Proteomes" id="UP001153954">
    <property type="component" value="Unassembled WGS sequence"/>
</dbReference>
<protein>
    <submittedName>
        <fullName evidence="2">Uncharacterized protein</fullName>
    </submittedName>
</protein>
<dbReference type="AlphaFoldDB" id="A0AAU9U4F1"/>
<feature type="region of interest" description="Disordered" evidence="1">
    <location>
        <begin position="170"/>
        <end position="196"/>
    </location>
</feature>
<keyword evidence="3" id="KW-1185">Reference proteome</keyword>
<feature type="compositionally biased region" description="Low complexity" evidence="1">
    <location>
        <begin position="177"/>
        <end position="191"/>
    </location>
</feature>
<comment type="caution">
    <text evidence="2">The sequence shown here is derived from an EMBL/GenBank/DDBJ whole genome shotgun (WGS) entry which is preliminary data.</text>
</comment>
<evidence type="ECO:0000256" key="1">
    <source>
        <dbReference type="SAM" id="MobiDB-lite"/>
    </source>
</evidence>
<dbReference type="EMBL" id="CAKOGL010000013">
    <property type="protein sequence ID" value="CAH2094048.1"/>
    <property type="molecule type" value="Genomic_DNA"/>
</dbReference>
<feature type="region of interest" description="Disordered" evidence="1">
    <location>
        <begin position="38"/>
        <end position="62"/>
    </location>
</feature>
<feature type="compositionally biased region" description="Basic and acidic residues" evidence="1">
    <location>
        <begin position="40"/>
        <end position="53"/>
    </location>
</feature>
<proteinExistence type="predicted"/>